<evidence type="ECO:0000313" key="5">
    <source>
        <dbReference type="Proteomes" id="UP001470809"/>
    </source>
</evidence>
<dbReference type="Gene3D" id="2.30.40.10">
    <property type="entry name" value="Urease, subunit C, domain 1"/>
    <property type="match status" value="1"/>
</dbReference>
<protein>
    <submittedName>
        <fullName evidence="4">Amidohydrolase</fullName>
    </submittedName>
</protein>
<dbReference type="KEGG" id="yrh:AABB31_06400"/>
<dbReference type="GO" id="GO:0016810">
    <property type="term" value="F:hydrolase activity, acting on carbon-nitrogen (but not peptide) bonds"/>
    <property type="evidence" value="ECO:0007669"/>
    <property type="project" value="InterPro"/>
</dbReference>
<dbReference type="CDD" id="cd01298">
    <property type="entry name" value="ATZ_TRZ_like"/>
    <property type="match status" value="1"/>
</dbReference>
<dbReference type="InterPro" id="IPR050287">
    <property type="entry name" value="MTA/SAH_deaminase"/>
</dbReference>
<dbReference type="InterPro" id="IPR006680">
    <property type="entry name" value="Amidohydro-rel"/>
</dbReference>
<feature type="domain" description="Amidohydrolase-related" evidence="3">
    <location>
        <begin position="57"/>
        <end position="429"/>
    </location>
</feature>
<proteinExistence type="inferred from homology"/>
<evidence type="ECO:0000256" key="1">
    <source>
        <dbReference type="ARBA" id="ARBA00006745"/>
    </source>
</evidence>
<accession>A0AAN0NL77</accession>
<dbReference type="InterPro" id="IPR032466">
    <property type="entry name" value="Metal_Hydrolase"/>
</dbReference>
<gene>
    <name evidence="4" type="ORF">AABB31_06400</name>
</gene>
<dbReference type="SUPFAM" id="SSF51338">
    <property type="entry name" value="Composite domain of metallo-dependent hydrolases"/>
    <property type="match status" value="2"/>
</dbReference>
<dbReference type="InterPro" id="IPR011059">
    <property type="entry name" value="Metal-dep_hydrolase_composite"/>
</dbReference>
<dbReference type="Proteomes" id="UP001470809">
    <property type="component" value="Chromosome"/>
</dbReference>
<dbReference type="AlphaFoldDB" id="A0AAN0NL77"/>
<reference evidence="4" key="1">
    <citation type="submission" date="2024-08" db="EMBL/GenBank/DDBJ databases">
        <title>Phylogenomic analyses of a clade within the roseobacter group suggest taxonomic reassignments of species of the genera Aestuariivita, Citreicella, Loktanella, Nautella, Pelagibaca, Ruegeria, Thalassobius, Thiobacimonas and Tropicibacter, and the proposal o.</title>
        <authorList>
            <person name="Jeon C.O."/>
        </authorList>
    </citation>
    <scope>NUCLEOTIDE SEQUENCE</scope>
    <source>
        <strain evidence="4">SS1-5</strain>
    </source>
</reference>
<organism evidence="4 5">
    <name type="scientific">Yoonia rhodophyticola</name>
    <dbReference type="NCBI Taxonomy" id="3137370"/>
    <lineage>
        <taxon>Bacteria</taxon>
        <taxon>Pseudomonadati</taxon>
        <taxon>Pseudomonadota</taxon>
        <taxon>Alphaproteobacteria</taxon>
        <taxon>Rhodobacterales</taxon>
        <taxon>Paracoccaceae</taxon>
        <taxon>Yoonia</taxon>
    </lineage>
</organism>
<keyword evidence="5" id="KW-1185">Reference proteome</keyword>
<dbReference type="Pfam" id="PF01979">
    <property type="entry name" value="Amidohydro_1"/>
    <property type="match status" value="1"/>
</dbReference>
<keyword evidence="2" id="KW-0378">Hydrolase</keyword>
<evidence type="ECO:0000259" key="3">
    <source>
        <dbReference type="Pfam" id="PF01979"/>
    </source>
</evidence>
<dbReference type="RefSeq" id="WP_373634811.1">
    <property type="nucleotide sequence ID" value="NZ_CP151767.2"/>
</dbReference>
<comment type="similarity">
    <text evidence="1">Belongs to the metallo-dependent hydrolases superfamily. ATZ/TRZ family.</text>
</comment>
<evidence type="ECO:0000256" key="2">
    <source>
        <dbReference type="ARBA" id="ARBA00022801"/>
    </source>
</evidence>
<dbReference type="EMBL" id="CP151767">
    <property type="protein sequence ID" value="WZU68517.2"/>
    <property type="molecule type" value="Genomic_DNA"/>
</dbReference>
<name>A0AAN0NL77_9RHOB</name>
<evidence type="ECO:0000313" key="4">
    <source>
        <dbReference type="EMBL" id="WZU68517.2"/>
    </source>
</evidence>
<dbReference type="SUPFAM" id="SSF51556">
    <property type="entry name" value="Metallo-dependent hydrolases"/>
    <property type="match status" value="1"/>
</dbReference>
<sequence>MTAVLLKGCAAVVTSAYDPVLWDHDILCQDGAITAIGPDLARAAPAGAEIINGAGLFVYPGLVNTHHHFFQCFVRNRAALDWTRYSVIEWLDRIYPIFARLTEDCFYHSAVVAMAELIKHGCTTAFDHQYCFPKHAGSRIIDRQFEAADLMGMRFHAGRGGNTLPKSEGSTIPDEMRETTDAFIADCARVIDAYHDPAPLAMRQVAVAPCQPVNCYRETFVESVALAHDKGVILHSHVGEGESPVIEQVHGMRTVDYCESLGFAGPDTFYAHCWELSREELQKMAAAGTGVAHCSEPVYLVGAEITDIPAMDALGLRVGLGCDGAASNDNSNLMHCVHSAYMLQCLASASRQDPVPPPAAFLAYATEGGASLLGRTDIGALRPGMAADLFAIDTRKLDYVGTRHDPISLIAKVGIGAPVDLTMINGRVVWQNGAFPHLDEGALFAAAEKTLHTILPQTGGL</sequence>
<dbReference type="PANTHER" id="PTHR43794">
    <property type="entry name" value="AMINOHYDROLASE SSNA-RELATED"/>
    <property type="match status" value="1"/>
</dbReference>
<dbReference type="Gene3D" id="3.20.20.140">
    <property type="entry name" value="Metal-dependent hydrolases"/>
    <property type="match status" value="1"/>
</dbReference>
<dbReference type="PANTHER" id="PTHR43794:SF11">
    <property type="entry name" value="AMIDOHYDROLASE-RELATED DOMAIN-CONTAINING PROTEIN"/>
    <property type="match status" value="1"/>
</dbReference>